<dbReference type="Pfam" id="PF00583">
    <property type="entry name" value="Acetyltransf_1"/>
    <property type="match status" value="1"/>
</dbReference>
<sequence length="160" mass="17954">MAIIREYQKKDVPALTEIWNTIIEEGNTFPQTDLLTPEQAEEFFAQQSFTAVAEEDGEAVGLYILHPNNVGRCGHIANAGYMIQPSARGKHIGELLVKHSLEKSKALGFQLLQFNAVVTSNVHAIHLYHRLGFVEIGTIPRGFLMKDGTYQDIVLFYHTL</sequence>
<dbReference type="InterPro" id="IPR000182">
    <property type="entry name" value="GNAT_dom"/>
</dbReference>
<dbReference type="InterPro" id="IPR052742">
    <property type="entry name" value="Mito_N-acetyltransferase"/>
</dbReference>
<proteinExistence type="predicted"/>
<protein>
    <submittedName>
        <fullName evidence="2">GNAT family N-acetyltransferase</fullName>
    </submittedName>
</protein>
<dbReference type="Gene3D" id="3.40.630.30">
    <property type="match status" value="1"/>
</dbReference>
<dbReference type="GO" id="GO:0016747">
    <property type="term" value="F:acyltransferase activity, transferring groups other than amino-acyl groups"/>
    <property type="evidence" value="ECO:0007669"/>
    <property type="project" value="InterPro"/>
</dbReference>
<evidence type="ECO:0000313" key="3">
    <source>
        <dbReference type="Proteomes" id="UP000754750"/>
    </source>
</evidence>
<accession>A0A928KP32</accession>
<gene>
    <name evidence="2" type="ORF">E7512_00950</name>
</gene>
<reference evidence="2" key="1">
    <citation type="submission" date="2019-04" db="EMBL/GenBank/DDBJ databases">
        <title>Evolution of Biomass-Degrading Anaerobic Consortia Revealed by Metagenomics.</title>
        <authorList>
            <person name="Peng X."/>
        </authorList>
    </citation>
    <scope>NUCLEOTIDE SEQUENCE</scope>
    <source>
        <strain evidence="2">SIG551</strain>
    </source>
</reference>
<evidence type="ECO:0000259" key="1">
    <source>
        <dbReference type="PROSITE" id="PS51186"/>
    </source>
</evidence>
<dbReference type="SUPFAM" id="SSF55729">
    <property type="entry name" value="Acyl-CoA N-acyltransferases (Nat)"/>
    <property type="match status" value="1"/>
</dbReference>
<dbReference type="EMBL" id="SVNY01000001">
    <property type="protein sequence ID" value="MBE6832148.1"/>
    <property type="molecule type" value="Genomic_DNA"/>
</dbReference>
<feature type="domain" description="N-acetyltransferase" evidence="1">
    <location>
        <begin position="2"/>
        <end position="160"/>
    </location>
</feature>
<dbReference type="PANTHER" id="PTHR43138">
    <property type="entry name" value="ACETYLTRANSFERASE, GNAT FAMILY"/>
    <property type="match status" value="1"/>
</dbReference>
<dbReference type="CDD" id="cd04301">
    <property type="entry name" value="NAT_SF"/>
    <property type="match status" value="1"/>
</dbReference>
<evidence type="ECO:0000313" key="2">
    <source>
        <dbReference type="EMBL" id="MBE6832148.1"/>
    </source>
</evidence>
<dbReference type="AlphaFoldDB" id="A0A928KP32"/>
<dbReference type="RefSeq" id="WP_326839708.1">
    <property type="nucleotide sequence ID" value="NZ_SVNY01000001.1"/>
</dbReference>
<dbReference type="InterPro" id="IPR016181">
    <property type="entry name" value="Acyl_CoA_acyltransferase"/>
</dbReference>
<dbReference type="Proteomes" id="UP000754750">
    <property type="component" value="Unassembled WGS sequence"/>
</dbReference>
<organism evidence="2 3">
    <name type="scientific">Faecalispora sporosphaeroides</name>
    <dbReference type="NCBI Taxonomy" id="1549"/>
    <lineage>
        <taxon>Bacteria</taxon>
        <taxon>Bacillati</taxon>
        <taxon>Bacillota</taxon>
        <taxon>Clostridia</taxon>
        <taxon>Eubacteriales</taxon>
        <taxon>Oscillospiraceae</taxon>
        <taxon>Faecalispora</taxon>
    </lineage>
</organism>
<comment type="caution">
    <text evidence="2">The sequence shown here is derived from an EMBL/GenBank/DDBJ whole genome shotgun (WGS) entry which is preliminary data.</text>
</comment>
<dbReference type="PANTHER" id="PTHR43138:SF1">
    <property type="entry name" value="N-ACETYLTRANSFERASE ACA1"/>
    <property type="match status" value="1"/>
</dbReference>
<name>A0A928KP32_9FIRM</name>
<dbReference type="PROSITE" id="PS51186">
    <property type="entry name" value="GNAT"/>
    <property type="match status" value="1"/>
</dbReference>